<dbReference type="InterPro" id="IPR001940">
    <property type="entry name" value="Peptidase_S1C"/>
</dbReference>
<dbReference type="InterPro" id="IPR003825">
    <property type="entry name" value="Colicin-V_CvpA"/>
</dbReference>
<feature type="transmembrane region" description="Helical" evidence="5">
    <location>
        <begin position="62"/>
        <end position="86"/>
    </location>
</feature>
<evidence type="ECO:0000256" key="1">
    <source>
        <dbReference type="ARBA" id="ARBA00004141"/>
    </source>
</evidence>
<name>A0A1N7INS9_9CORY</name>
<dbReference type="PRINTS" id="PR00834">
    <property type="entry name" value="PROTEASES2C"/>
</dbReference>
<dbReference type="Proteomes" id="UP000186292">
    <property type="component" value="Unassembled WGS sequence"/>
</dbReference>
<keyword evidence="3 5" id="KW-1133">Transmembrane helix</keyword>
<protein>
    <submittedName>
        <fullName evidence="6">Colicin V production protein</fullName>
    </submittedName>
</protein>
<sequence>MTALIVDFALVVLFGAALAGGWRQGAFSSAFAALGVVAGLVVGLGAAGLLVRVPDVTSMRVLLLLATVVTFVGVGNIVGATVGAAVRDRLRSKSTQAWDSAVGSLLQLFMAVVVAWVVAVPVAANAGEPLGSAVRGSRILGAVDSAVPEWGNKGPEYIARLIDVTGLPPLVSPFQGGGAEVEAPDPDSIDPGLVEDVRPSVVHVLGDAESCSRHLSGSGFVSAPDYVVTNAHVVAGTESVELDTVLGLKRATVVLYDPEVDIAVLHVPNLGLEPLPTAPGAAKSGDDAMVLGFPAGGPFAVSPVRVRERLNISGPDIYAAGRTEREALTLRGSIRQGNSGGPLLSPTGEVLGVVFGTAVDGNETGYALTIRQMQQVVGEYEGLTEPVDTQACVA</sequence>
<evidence type="ECO:0000256" key="5">
    <source>
        <dbReference type="SAM" id="Phobius"/>
    </source>
</evidence>
<dbReference type="AlphaFoldDB" id="A0A1N7INS9"/>
<dbReference type="RefSeq" id="WP_076598130.1">
    <property type="nucleotide sequence ID" value="NZ_CP046976.1"/>
</dbReference>
<feature type="transmembrane region" description="Helical" evidence="5">
    <location>
        <begin position="106"/>
        <end position="126"/>
    </location>
</feature>
<dbReference type="GO" id="GO:0004252">
    <property type="term" value="F:serine-type endopeptidase activity"/>
    <property type="evidence" value="ECO:0007669"/>
    <property type="project" value="InterPro"/>
</dbReference>
<dbReference type="OrthoDB" id="9766361at2"/>
<organism evidence="6 7">
    <name type="scientific">Corynebacterium appendicis CIP 107643</name>
    <dbReference type="NCBI Taxonomy" id="1161099"/>
    <lineage>
        <taxon>Bacteria</taxon>
        <taxon>Bacillati</taxon>
        <taxon>Actinomycetota</taxon>
        <taxon>Actinomycetes</taxon>
        <taxon>Mycobacteriales</taxon>
        <taxon>Corynebacteriaceae</taxon>
        <taxon>Corynebacterium</taxon>
    </lineage>
</organism>
<evidence type="ECO:0000256" key="3">
    <source>
        <dbReference type="ARBA" id="ARBA00022989"/>
    </source>
</evidence>
<dbReference type="PANTHER" id="PTHR43019">
    <property type="entry name" value="SERINE ENDOPROTEASE DEGS"/>
    <property type="match status" value="1"/>
</dbReference>
<dbReference type="GO" id="GO:0006508">
    <property type="term" value="P:proteolysis"/>
    <property type="evidence" value="ECO:0007669"/>
    <property type="project" value="InterPro"/>
</dbReference>
<dbReference type="GO" id="GO:0016020">
    <property type="term" value="C:membrane"/>
    <property type="evidence" value="ECO:0007669"/>
    <property type="project" value="UniProtKB-SubCell"/>
</dbReference>
<dbReference type="EMBL" id="FTOF01000001">
    <property type="protein sequence ID" value="SIS38702.1"/>
    <property type="molecule type" value="Genomic_DNA"/>
</dbReference>
<accession>A0A1N7INS9</accession>
<proteinExistence type="predicted"/>
<dbReference type="Pfam" id="PF02674">
    <property type="entry name" value="Colicin_V"/>
    <property type="match status" value="1"/>
</dbReference>
<comment type="subcellular location">
    <subcellularLocation>
        <location evidence="1">Membrane</location>
        <topology evidence="1">Multi-pass membrane protein</topology>
    </subcellularLocation>
</comment>
<gene>
    <name evidence="6" type="ORF">SAMN05444817_101133</name>
</gene>
<evidence type="ECO:0000256" key="2">
    <source>
        <dbReference type="ARBA" id="ARBA00022692"/>
    </source>
</evidence>
<evidence type="ECO:0000256" key="4">
    <source>
        <dbReference type="ARBA" id="ARBA00023136"/>
    </source>
</evidence>
<dbReference type="InterPro" id="IPR043504">
    <property type="entry name" value="Peptidase_S1_PA_chymotrypsin"/>
</dbReference>
<dbReference type="InterPro" id="IPR009003">
    <property type="entry name" value="Peptidase_S1_PA"/>
</dbReference>
<keyword evidence="4 5" id="KW-0472">Membrane</keyword>
<dbReference type="NCBIfam" id="NF033740">
    <property type="entry name" value="MarP_fam_protase"/>
    <property type="match status" value="1"/>
</dbReference>
<dbReference type="GO" id="GO:0009403">
    <property type="term" value="P:toxin biosynthetic process"/>
    <property type="evidence" value="ECO:0007669"/>
    <property type="project" value="InterPro"/>
</dbReference>
<keyword evidence="2 5" id="KW-0812">Transmembrane</keyword>
<keyword evidence="7" id="KW-1185">Reference proteome</keyword>
<reference evidence="7" key="1">
    <citation type="submission" date="2017-01" db="EMBL/GenBank/DDBJ databases">
        <authorList>
            <person name="Varghese N."/>
            <person name="Submissions S."/>
        </authorList>
    </citation>
    <scope>NUCLEOTIDE SEQUENCE [LARGE SCALE GENOMIC DNA]</scope>
    <source>
        <strain evidence="7">DSM 44531</strain>
    </source>
</reference>
<evidence type="ECO:0000313" key="7">
    <source>
        <dbReference type="Proteomes" id="UP000186292"/>
    </source>
</evidence>
<dbReference type="InterPro" id="IPR047680">
    <property type="entry name" value="MarP-like"/>
</dbReference>
<dbReference type="Gene3D" id="2.40.10.10">
    <property type="entry name" value="Trypsin-like serine proteases"/>
    <property type="match status" value="2"/>
</dbReference>
<dbReference type="Pfam" id="PF13365">
    <property type="entry name" value="Trypsin_2"/>
    <property type="match status" value="1"/>
</dbReference>
<feature type="transmembrane region" description="Helical" evidence="5">
    <location>
        <begin position="29"/>
        <end position="50"/>
    </location>
</feature>
<evidence type="ECO:0000313" key="6">
    <source>
        <dbReference type="EMBL" id="SIS38702.1"/>
    </source>
</evidence>
<dbReference type="PANTHER" id="PTHR43019:SF23">
    <property type="entry name" value="PROTEASE DO-LIKE 5, CHLOROPLASTIC"/>
    <property type="match status" value="1"/>
</dbReference>
<dbReference type="SUPFAM" id="SSF50494">
    <property type="entry name" value="Trypsin-like serine proteases"/>
    <property type="match status" value="1"/>
</dbReference>
<dbReference type="STRING" id="1161099.SAMN05444817_101133"/>